<feature type="domain" description="Integrator complex subunit 5 C-terminal" evidence="2">
    <location>
        <begin position="250"/>
        <end position="543"/>
    </location>
</feature>
<dbReference type="Pfam" id="PF14837">
    <property type="entry name" value="INTS5_N"/>
    <property type="match status" value="2"/>
</dbReference>
<dbReference type="Proteomes" id="UP001164746">
    <property type="component" value="Chromosome 17"/>
</dbReference>
<dbReference type="InterPro" id="IPR029445">
    <property type="entry name" value="INTS5_N"/>
</dbReference>
<feature type="domain" description="Integrator complex subunit 5 C-terminal" evidence="2">
    <location>
        <begin position="549"/>
        <end position="694"/>
    </location>
</feature>
<sequence length="752" mass="83673">MAASVETAGSSSIFSPQEILKEVRTFIHGANYKVQNLRQRENLSQSALILLRTLPTARAAVLEYTAGVFDEAVNAYLLEMEVGHSVNDGSSQAMDRYLHDVCGILHSFIQANHAAWAPIISAWSLELLGHLSRKYADRRGVPRGSLNELLQLATATTASYVDALLEASVKYTPHFDWVVAHIGSAFPQAIITRVLMCGLKDYSCHGNQGDGEGMEGKIPKMASVVGILGHLAAQHGVDIRDALLKLFQEEVLRETQTQVYRRGRLEMGMSLPYLGALGSHIHTLTKEMLDTGDNRGKWLQRLVCYIILYKGQKVGAEILAYILTIAKTHGQLSQLVRIQREVETGLPGVLDACVCHTLDLLHYKKDTDKHTLLTNLHTLTHWESTAGDNLVRCSFKSCLVDHWSSLTPLLLHDDLDITHLTLDILNQVAITTELDSGAGLKAVGSLVTVFFHQKQAGPLVEGCKKFARKLARQPHTQTMLVRYIVEACVDYENKPLLGGKHELEVCRSGTRDASVSLREENTKHGLSLTTLRSHSSVFHAGVIDLCRTLGSMITELATPDVLYNNRFWPEEESLKMTVERDLHVWGYFDDNPILYRIMLMLAGNTLVMARCSPVLKSLTATMLHYFDVTREKLPTNSPKQLACVNCVIRCLGKSGLLPAPLSYLSELLPLVKSYEVCLLLLAVWRYMKETPPTEDPSDVAHRVCEPRHLTVVRSVLHNNIDQTGDVYARFFGDLVTDDLAGEVRSMDTTDIH</sequence>
<name>A0ABY7GE89_MYAAR</name>
<dbReference type="EMBL" id="CP111028">
    <property type="protein sequence ID" value="WAR31568.1"/>
    <property type="molecule type" value="Genomic_DNA"/>
</dbReference>
<accession>A0ABY7GE89</accession>
<proteinExistence type="predicted"/>
<evidence type="ECO:0000313" key="4">
    <source>
        <dbReference type="Proteomes" id="UP001164746"/>
    </source>
</evidence>
<feature type="domain" description="Integrator complex subunit 5 N-terminal" evidence="1">
    <location>
        <begin position="156"/>
        <end position="203"/>
    </location>
</feature>
<reference evidence="3" key="1">
    <citation type="submission" date="2022-11" db="EMBL/GenBank/DDBJ databases">
        <title>Centuries of genome instability and evolution in soft-shell clam transmissible cancer (bioRxiv).</title>
        <authorList>
            <person name="Hart S.F.M."/>
            <person name="Yonemitsu M.A."/>
            <person name="Giersch R.M."/>
            <person name="Beal B.F."/>
            <person name="Arriagada G."/>
            <person name="Davis B.W."/>
            <person name="Ostrander E.A."/>
            <person name="Goff S.P."/>
            <person name="Metzger M.J."/>
        </authorList>
    </citation>
    <scope>NUCLEOTIDE SEQUENCE</scope>
    <source>
        <strain evidence="3">MELC-2E11</strain>
        <tissue evidence="3">Siphon/mantle</tissue>
    </source>
</reference>
<gene>
    <name evidence="3" type="ORF">MAR_034110</name>
</gene>
<protein>
    <submittedName>
        <fullName evidence="3">INT5-like protein</fullName>
    </submittedName>
</protein>
<organism evidence="3 4">
    <name type="scientific">Mya arenaria</name>
    <name type="common">Soft-shell clam</name>
    <dbReference type="NCBI Taxonomy" id="6604"/>
    <lineage>
        <taxon>Eukaryota</taxon>
        <taxon>Metazoa</taxon>
        <taxon>Spiralia</taxon>
        <taxon>Lophotrochozoa</taxon>
        <taxon>Mollusca</taxon>
        <taxon>Bivalvia</taxon>
        <taxon>Autobranchia</taxon>
        <taxon>Heteroconchia</taxon>
        <taxon>Euheterodonta</taxon>
        <taxon>Imparidentia</taxon>
        <taxon>Neoheterodontei</taxon>
        <taxon>Myida</taxon>
        <taxon>Myoidea</taxon>
        <taxon>Myidae</taxon>
        <taxon>Mya</taxon>
    </lineage>
</organism>
<feature type="domain" description="Integrator complex subunit 5 N-terminal" evidence="1">
    <location>
        <begin position="17"/>
        <end position="155"/>
    </location>
</feature>
<dbReference type="PANTHER" id="PTHR31697:SF2">
    <property type="entry name" value="INTEGRATOR COMPLEX SUBUNIT 5"/>
    <property type="match status" value="1"/>
</dbReference>
<dbReference type="InterPro" id="IPR029444">
    <property type="entry name" value="INTS5_C"/>
</dbReference>
<evidence type="ECO:0000259" key="2">
    <source>
        <dbReference type="Pfam" id="PF14838"/>
    </source>
</evidence>
<dbReference type="Pfam" id="PF14838">
    <property type="entry name" value="INTS5_C"/>
    <property type="match status" value="2"/>
</dbReference>
<evidence type="ECO:0000259" key="1">
    <source>
        <dbReference type="Pfam" id="PF14837"/>
    </source>
</evidence>
<dbReference type="InterPro" id="IPR040316">
    <property type="entry name" value="INTS5"/>
</dbReference>
<dbReference type="PANTHER" id="PTHR31697">
    <property type="entry name" value="INTEGRATOR COMPLEX SUBUNIT 5"/>
    <property type="match status" value="1"/>
</dbReference>
<evidence type="ECO:0000313" key="3">
    <source>
        <dbReference type="EMBL" id="WAR31568.1"/>
    </source>
</evidence>
<keyword evidence="4" id="KW-1185">Reference proteome</keyword>